<dbReference type="InterPro" id="IPR004242">
    <property type="entry name" value="Transposase_21"/>
</dbReference>
<keyword evidence="3" id="KW-1185">Reference proteome</keyword>
<organism evidence="2 3">
    <name type="scientific">Fistulina hepatica ATCC 64428</name>
    <dbReference type="NCBI Taxonomy" id="1128425"/>
    <lineage>
        <taxon>Eukaryota</taxon>
        <taxon>Fungi</taxon>
        <taxon>Dikarya</taxon>
        <taxon>Basidiomycota</taxon>
        <taxon>Agaricomycotina</taxon>
        <taxon>Agaricomycetes</taxon>
        <taxon>Agaricomycetidae</taxon>
        <taxon>Agaricales</taxon>
        <taxon>Fistulinaceae</taxon>
        <taxon>Fistulina</taxon>
    </lineage>
</organism>
<dbReference type="Proteomes" id="UP000054144">
    <property type="component" value="Unassembled WGS sequence"/>
</dbReference>
<dbReference type="Pfam" id="PF02992">
    <property type="entry name" value="Transposase_21"/>
    <property type="match status" value="1"/>
</dbReference>
<evidence type="ECO:0000313" key="2">
    <source>
        <dbReference type="EMBL" id="KIY45598.1"/>
    </source>
</evidence>
<dbReference type="OrthoDB" id="2669721at2759"/>
<dbReference type="EMBL" id="KN882047">
    <property type="protein sequence ID" value="KIY45598.1"/>
    <property type="molecule type" value="Genomic_DNA"/>
</dbReference>
<evidence type="ECO:0000256" key="1">
    <source>
        <dbReference type="SAM" id="MobiDB-lite"/>
    </source>
</evidence>
<evidence type="ECO:0000313" key="3">
    <source>
        <dbReference type="Proteomes" id="UP000054144"/>
    </source>
</evidence>
<reference evidence="2 3" key="1">
    <citation type="journal article" date="2015" name="Fungal Genet. Biol.">
        <title>Evolution of novel wood decay mechanisms in Agaricales revealed by the genome sequences of Fistulina hepatica and Cylindrobasidium torrendii.</title>
        <authorList>
            <person name="Floudas D."/>
            <person name="Held B.W."/>
            <person name="Riley R."/>
            <person name="Nagy L.G."/>
            <person name="Koehler G."/>
            <person name="Ransdell A.S."/>
            <person name="Younus H."/>
            <person name="Chow J."/>
            <person name="Chiniquy J."/>
            <person name="Lipzen A."/>
            <person name="Tritt A."/>
            <person name="Sun H."/>
            <person name="Haridas S."/>
            <person name="LaButti K."/>
            <person name="Ohm R.A."/>
            <person name="Kues U."/>
            <person name="Blanchette R.A."/>
            <person name="Grigoriev I.V."/>
            <person name="Minto R.E."/>
            <person name="Hibbett D.S."/>
        </authorList>
    </citation>
    <scope>NUCLEOTIDE SEQUENCE [LARGE SCALE GENOMIC DNA]</scope>
    <source>
        <strain evidence="2 3">ATCC 64428</strain>
    </source>
</reference>
<sequence>MDDGGGGGTNDLPDRTDEDDNNNRGEMDDGDGGGTNDLPDRTDEDNINAANDPAPHIEEVQRALDYLHLIRGATLDNVYALRNPPQSIPDYVDDADFMLSLRVFLATEHTSEKMYNNTRAAIMEHSLHIEMLSFEQIQLRVRELTGVFSLEHDMCVNSCLAFTGPYCDALECPFCHEPRYDPNVAEDNVPQQRCSTIPIGPQLQALYRHPDSAQAAQYRSIHSHLLSEQLHHNGFVVEEYEDIIHGEEYTNLLSSGQISDNDILLMFSMDGAQLYRSKTSDCWIAIVVILELAPDCRYKKKHVLPSIFILGPNKPKLIDSFIFPFLHHLAGIQNEPRGLPIWDASQSAVMYKTPTMWILAADGPGMAPIAGFNTHHAAKGCRMFCDFPSRHKPNASTYYPVLLKPFDFPAHVCKHPGECNHDDHDINSLPQLSVDDYRKNLAILCASQNLAQFRKNRRETGLCKPSLFSALPRTLLPPPKCFAMDIMHLGSLNLEDLLLNLWRGLLECDPNDSRDSWDWAVLKDNVWSTHGAAVAAATPYLPGCFDRPPRNPAEKINSGYKAKEFQTYFFGLGPALFYGILPAKYHRHFCKLVNGLRHRYLLEFMLEFELLYYQRKTSRIHFVRQSIHLLSHAFPESSQWKMEQAIGYFVGALRQPSNPYRNLAVQGLRCAQINALQAIIPELDLSSTQTKLPAGSWDVGDGYVLLRKRDRGMRSFTARERDALVHFMDEEGDDLGLVLDEWSVKQWARLLLPNGQVARSLWKESGMRRSYKSIRRARNVKGSASLEFAEVQYYFIMNCTEEIGRGTVALAMVSVYSPPDRELWKLSHETLWCCEYRGQEALKVVPVSLIQSVVGMVPFPHIDEHGQQFLPPDTTTFFVVEKIGLDIMYLQDTTGNSEVSGDAEDS</sequence>
<feature type="region of interest" description="Disordered" evidence="1">
    <location>
        <begin position="1"/>
        <end position="53"/>
    </location>
</feature>
<protein>
    <submittedName>
        <fullName evidence="2">Uncharacterized protein</fullName>
    </submittedName>
</protein>
<gene>
    <name evidence="2" type="ORF">FISHEDRAFT_66878</name>
</gene>
<proteinExistence type="predicted"/>
<dbReference type="AlphaFoldDB" id="A0A0D7A463"/>
<accession>A0A0D7A463</accession>
<name>A0A0D7A463_9AGAR</name>